<proteinExistence type="predicted"/>
<dbReference type="Pfam" id="PF06320">
    <property type="entry name" value="GCN5L1"/>
    <property type="match status" value="1"/>
</dbReference>
<name>A0A0D2INX1_9EURO</name>
<evidence type="ECO:0000313" key="3">
    <source>
        <dbReference type="Proteomes" id="UP000053617"/>
    </source>
</evidence>
<organism evidence="2 3">
    <name type="scientific">Rhinocladiella mackenziei CBS 650.93</name>
    <dbReference type="NCBI Taxonomy" id="1442369"/>
    <lineage>
        <taxon>Eukaryota</taxon>
        <taxon>Fungi</taxon>
        <taxon>Dikarya</taxon>
        <taxon>Ascomycota</taxon>
        <taxon>Pezizomycotina</taxon>
        <taxon>Eurotiomycetes</taxon>
        <taxon>Chaetothyriomycetidae</taxon>
        <taxon>Chaetothyriales</taxon>
        <taxon>Herpotrichiellaceae</taxon>
        <taxon>Rhinocladiella</taxon>
    </lineage>
</organism>
<sequence length="136" mass="14672">MSTASQPAASASHRSPASTAQRTAEAKDAFTASLNSVGASIDAELHARAKNIHANAKALNKQENDLRQDTKSLSKENDSLQKLLDKTKKEVQGFGELNSVMANLDADMAMIEETLRLAEEGEEEDPPKDDHPPHHG</sequence>
<dbReference type="GeneID" id="25290213"/>
<dbReference type="RefSeq" id="XP_013274625.1">
    <property type="nucleotide sequence ID" value="XM_013419171.1"/>
</dbReference>
<dbReference type="VEuPathDB" id="FungiDB:Z518_02142"/>
<dbReference type="EMBL" id="KN847476">
    <property type="protein sequence ID" value="KIX07489.1"/>
    <property type="molecule type" value="Genomic_DNA"/>
</dbReference>
<reference evidence="2 3" key="1">
    <citation type="submission" date="2015-01" db="EMBL/GenBank/DDBJ databases">
        <title>The Genome Sequence of Rhinocladiella mackenzie CBS 650.93.</title>
        <authorList>
            <consortium name="The Broad Institute Genomics Platform"/>
            <person name="Cuomo C."/>
            <person name="de Hoog S."/>
            <person name="Gorbushina A."/>
            <person name="Stielow B."/>
            <person name="Teixiera M."/>
            <person name="Abouelleil A."/>
            <person name="Chapman S.B."/>
            <person name="Priest M."/>
            <person name="Young S.K."/>
            <person name="Wortman J."/>
            <person name="Nusbaum C."/>
            <person name="Birren B."/>
        </authorList>
    </citation>
    <scope>NUCLEOTIDE SEQUENCE [LARGE SCALE GENOMIC DNA]</scope>
    <source>
        <strain evidence="2 3">CBS 650.93</strain>
    </source>
</reference>
<feature type="region of interest" description="Disordered" evidence="1">
    <location>
        <begin position="58"/>
        <end position="80"/>
    </location>
</feature>
<dbReference type="STRING" id="1442369.A0A0D2INX1"/>
<gene>
    <name evidence="2" type="ORF">Z518_02142</name>
</gene>
<accession>A0A0D2INX1</accession>
<feature type="region of interest" description="Disordered" evidence="1">
    <location>
        <begin position="116"/>
        <end position="136"/>
    </location>
</feature>
<feature type="compositionally biased region" description="Low complexity" evidence="1">
    <location>
        <begin position="1"/>
        <end position="20"/>
    </location>
</feature>
<feature type="compositionally biased region" description="Basic and acidic residues" evidence="1">
    <location>
        <begin position="60"/>
        <end position="80"/>
    </location>
</feature>
<evidence type="ECO:0000256" key="1">
    <source>
        <dbReference type="SAM" id="MobiDB-lite"/>
    </source>
</evidence>
<dbReference type="HOGENOM" id="CLU_092507_1_0_1"/>
<dbReference type="Proteomes" id="UP000053617">
    <property type="component" value="Unassembled WGS sequence"/>
</dbReference>
<feature type="region of interest" description="Disordered" evidence="1">
    <location>
        <begin position="1"/>
        <end position="26"/>
    </location>
</feature>
<dbReference type="OrthoDB" id="20018at2759"/>
<dbReference type="AlphaFoldDB" id="A0A0D2INX1"/>
<protein>
    <submittedName>
        <fullName evidence="2">Uncharacterized protein</fullName>
    </submittedName>
</protein>
<keyword evidence="3" id="KW-1185">Reference proteome</keyword>
<evidence type="ECO:0000313" key="2">
    <source>
        <dbReference type="EMBL" id="KIX07489.1"/>
    </source>
</evidence>